<dbReference type="AlphaFoldDB" id="A0A1B9FUS1"/>
<dbReference type="VEuPathDB" id="FungiDB:I302_08167"/>
<reference evidence="1" key="2">
    <citation type="submission" date="2014-01" db="EMBL/GenBank/DDBJ databases">
        <title>Evolution of pathogenesis and genome organization in the Tremellales.</title>
        <authorList>
            <person name="Cuomo C."/>
            <person name="Litvintseva A."/>
            <person name="Heitman J."/>
            <person name="Chen Y."/>
            <person name="Sun S."/>
            <person name="Springer D."/>
            <person name="Dromer F."/>
            <person name="Young S."/>
            <person name="Zeng Q."/>
            <person name="Chapman S."/>
            <person name="Gujja S."/>
            <person name="Saif S."/>
            <person name="Birren B."/>
        </authorList>
    </citation>
    <scope>NUCLEOTIDE SEQUENCE</scope>
    <source>
        <strain evidence="1">CBS 10118</strain>
    </source>
</reference>
<gene>
    <name evidence="1" type="ORF">I302_08167</name>
</gene>
<protein>
    <submittedName>
        <fullName evidence="1">Uncharacterized protein</fullName>
    </submittedName>
</protein>
<proteinExistence type="predicted"/>
<accession>A0A1B9FUS1</accession>
<evidence type="ECO:0000313" key="1">
    <source>
        <dbReference type="EMBL" id="OCF22517.1"/>
    </source>
</evidence>
<organism evidence="1">
    <name type="scientific">Kwoniella bestiolae CBS 10118</name>
    <dbReference type="NCBI Taxonomy" id="1296100"/>
    <lineage>
        <taxon>Eukaryota</taxon>
        <taxon>Fungi</taxon>
        <taxon>Dikarya</taxon>
        <taxon>Basidiomycota</taxon>
        <taxon>Agaricomycotina</taxon>
        <taxon>Tremellomycetes</taxon>
        <taxon>Tremellales</taxon>
        <taxon>Cryptococcaceae</taxon>
        <taxon>Kwoniella</taxon>
    </lineage>
</organism>
<sequence>MTIGTGSGAEWWHHAKLEAKAAAKRHKLDVIDHRISQLCRSLETQYPEVGRSVPPPAWKSRSELLDLFKQREILEPEVHQMVWADYCTLVDLVKKNGGQSDWMKFGVIVKDKEGRPDYVILHKRDIKKKK</sequence>
<dbReference type="EMBL" id="KI894025">
    <property type="protein sequence ID" value="OCF22517.1"/>
    <property type="molecule type" value="Genomic_DNA"/>
</dbReference>
<reference evidence="1" key="1">
    <citation type="submission" date="2013-07" db="EMBL/GenBank/DDBJ databases">
        <title>The Genome Sequence of Cryptococcus bestiolae CBS10118.</title>
        <authorList>
            <consortium name="The Broad Institute Genome Sequencing Platform"/>
            <person name="Cuomo C."/>
            <person name="Litvintseva A."/>
            <person name="Chen Y."/>
            <person name="Heitman J."/>
            <person name="Sun S."/>
            <person name="Springer D."/>
            <person name="Dromer F."/>
            <person name="Young S.K."/>
            <person name="Zeng Q."/>
            <person name="Gargeya S."/>
            <person name="Fitzgerald M."/>
            <person name="Abouelleil A."/>
            <person name="Alvarado L."/>
            <person name="Berlin A.M."/>
            <person name="Chapman S.B."/>
            <person name="Dewar J."/>
            <person name="Goldberg J."/>
            <person name="Griggs A."/>
            <person name="Gujja S."/>
            <person name="Hansen M."/>
            <person name="Howarth C."/>
            <person name="Imamovic A."/>
            <person name="Larimer J."/>
            <person name="McCowan C."/>
            <person name="Murphy C."/>
            <person name="Pearson M."/>
            <person name="Priest M."/>
            <person name="Roberts A."/>
            <person name="Saif S."/>
            <person name="Shea T."/>
            <person name="Sykes S."/>
            <person name="Wortman J."/>
            <person name="Nusbaum C."/>
            <person name="Birren B."/>
        </authorList>
    </citation>
    <scope>NUCLEOTIDE SEQUENCE [LARGE SCALE GENOMIC DNA]</scope>
    <source>
        <strain evidence="1">CBS 10118</strain>
    </source>
</reference>
<name>A0A1B9FUS1_9TREE</name>